<gene>
    <name evidence="1" type="ORF">LHGZ1_2808</name>
</gene>
<proteinExistence type="predicted"/>
<dbReference type="Gene3D" id="3.90.550.10">
    <property type="entry name" value="Spore Coat Polysaccharide Biosynthesis Protein SpsA, Chain A"/>
    <property type="match status" value="1"/>
</dbReference>
<dbReference type="EMBL" id="CP022115">
    <property type="protein sequence ID" value="ASJ25639.1"/>
    <property type="molecule type" value="Genomic_DNA"/>
</dbReference>
<evidence type="ECO:0000313" key="1">
    <source>
        <dbReference type="EMBL" id="ASJ25639.1"/>
    </source>
</evidence>
<sequence length="316" mass="35501">MEMSEQFSPVALFVYSRPKHTQLTVEALLKNPEACNTPLVIFSDAAKGPADAGSVGLVREYLHTITGFKSIRIIERTSNMGLSRSITAGVGALCAEYGRVIVLEDDLLTSPDFLRFMNQGLDLYRDDAVVASIHGYAYPLGSDTAVPESYFLRGADCWGWATWARAWQHFESDGLKLKSMLQYQDLGYQFDFDGNSAYMKMLGNQIKGKNDSWAIRWHASAFLKNMLTLYPHQSLVANIGFDASGTHCAEADYFATDIGVGPASLKRVELAENQEMRARMVAFFRNLRRARYRNALGKLKSVARRRLVKMMGQFFR</sequence>
<name>A0A248LMB8_9NEIS</name>
<dbReference type="SUPFAM" id="SSF53448">
    <property type="entry name" value="Nucleotide-diphospho-sugar transferases"/>
    <property type="match status" value="1"/>
</dbReference>
<dbReference type="RefSeq" id="WP_197736063.1">
    <property type="nucleotide sequence ID" value="NZ_CP022115.1"/>
</dbReference>
<dbReference type="Proteomes" id="UP000197424">
    <property type="component" value="Chromosome"/>
</dbReference>
<evidence type="ECO:0000313" key="2">
    <source>
        <dbReference type="Proteomes" id="UP000197424"/>
    </source>
</evidence>
<accession>A0A248LMB8</accession>
<protein>
    <submittedName>
        <fullName evidence="1">GNT-I family</fullName>
    </submittedName>
</protein>
<reference evidence="2" key="1">
    <citation type="submission" date="2017-06" db="EMBL/GenBank/DDBJ databases">
        <title>Whole genome sequence of Laribacter hongkongensis LHGZ1.</title>
        <authorList>
            <person name="Chen D."/>
            <person name="Wu H."/>
            <person name="Chen J."/>
        </authorList>
    </citation>
    <scope>NUCLEOTIDE SEQUENCE [LARGE SCALE GENOMIC DNA]</scope>
    <source>
        <strain evidence="2">LHGZ1</strain>
    </source>
</reference>
<dbReference type="InterPro" id="IPR029044">
    <property type="entry name" value="Nucleotide-diphossugar_trans"/>
</dbReference>
<dbReference type="AlphaFoldDB" id="A0A248LMB8"/>
<organism evidence="1 2">
    <name type="scientific">Laribacter hongkongensis</name>
    <dbReference type="NCBI Taxonomy" id="168471"/>
    <lineage>
        <taxon>Bacteria</taxon>
        <taxon>Pseudomonadati</taxon>
        <taxon>Pseudomonadota</taxon>
        <taxon>Betaproteobacteria</taxon>
        <taxon>Neisseriales</taxon>
        <taxon>Aquaspirillaceae</taxon>
        <taxon>Laribacter</taxon>
    </lineage>
</organism>